<dbReference type="OrthoDB" id="1729146at2759"/>
<reference evidence="3 4" key="1">
    <citation type="submission" date="2019-08" db="EMBL/GenBank/DDBJ databases">
        <title>Draft genome sequences of two oriental melons (Cucumis melo L. var makuwa).</title>
        <authorList>
            <person name="Kwon S.-Y."/>
        </authorList>
    </citation>
    <scope>NUCLEOTIDE SEQUENCE [LARGE SCALE GENOMIC DNA]</scope>
    <source>
        <strain evidence="4">cv. Chang Bougi</strain>
        <strain evidence="3">cv. SW 3</strain>
        <tissue evidence="1">Leaf</tissue>
    </source>
</reference>
<comment type="caution">
    <text evidence="1">The sequence shown here is derived from an EMBL/GenBank/DDBJ whole genome shotgun (WGS) entry which is preliminary data.</text>
</comment>
<dbReference type="Proteomes" id="UP000321393">
    <property type="component" value="Unassembled WGS sequence"/>
</dbReference>
<organism evidence="1 3">
    <name type="scientific">Cucumis melo var. makuwa</name>
    <name type="common">Oriental melon</name>
    <dbReference type="NCBI Taxonomy" id="1194695"/>
    <lineage>
        <taxon>Eukaryota</taxon>
        <taxon>Viridiplantae</taxon>
        <taxon>Streptophyta</taxon>
        <taxon>Embryophyta</taxon>
        <taxon>Tracheophyta</taxon>
        <taxon>Spermatophyta</taxon>
        <taxon>Magnoliopsida</taxon>
        <taxon>eudicotyledons</taxon>
        <taxon>Gunneridae</taxon>
        <taxon>Pentapetalae</taxon>
        <taxon>rosids</taxon>
        <taxon>fabids</taxon>
        <taxon>Cucurbitales</taxon>
        <taxon>Cucurbitaceae</taxon>
        <taxon>Benincaseae</taxon>
        <taxon>Cucumis</taxon>
    </lineage>
</organism>
<dbReference type="AlphaFoldDB" id="A0A5A7TUU8"/>
<protein>
    <submittedName>
        <fullName evidence="1">Uncharacterized protein</fullName>
    </submittedName>
</protein>
<dbReference type="EMBL" id="SSTD01009863">
    <property type="protein sequence ID" value="TYK13674.1"/>
    <property type="molecule type" value="Genomic_DNA"/>
</dbReference>
<name>A0A5A7TUU8_CUCMM</name>
<evidence type="ECO:0000313" key="3">
    <source>
        <dbReference type="Proteomes" id="UP000321393"/>
    </source>
</evidence>
<sequence length="211" mass="24026">MSMFEMRELKDVSIVRRMENIVDENYEQDDLSNTMNMVQSVHDQSSNTSNTFDTMFDDAKKPLYPRCKKFTKLSALVGLYNLKVSYGNQTKRTTAGFNIVIVAAVNVDQHCNGRMAPPHLENVRNHSSVQFLIVCTARNQPRASHASTHPVRMLLIDLTMPPSSSYATCSVFYMQINMLPPSFDRPPPFLQSNSYALPPIYLSYHLDVRNP</sequence>
<evidence type="ECO:0000313" key="1">
    <source>
        <dbReference type="EMBL" id="KAA0045916.1"/>
    </source>
</evidence>
<evidence type="ECO:0000313" key="4">
    <source>
        <dbReference type="Proteomes" id="UP000321947"/>
    </source>
</evidence>
<accession>A0A5A7TUU8</accession>
<evidence type="ECO:0000313" key="2">
    <source>
        <dbReference type="EMBL" id="TYK13674.1"/>
    </source>
</evidence>
<dbReference type="Proteomes" id="UP000321947">
    <property type="component" value="Unassembled WGS sequence"/>
</dbReference>
<gene>
    <name evidence="2" type="ORF">E5676_scaffold299G001930</name>
    <name evidence="1" type="ORF">E6C27_scaffold243G004540</name>
</gene>
<proteinExistence type="predicted"/>
<dbReference type="EMBL" id="SSTE01014401">
    <property type="protein sequence ID" value="KAA0045916.1"/>
    <property type="molecule type" value="Genomic_DNA"/>
</dbReference>